<sequence length="258" mass="27327">MGDGRGITWDGFVNTRDLGGLPTRHGTRTRTGSFLRSADPRFVTARGWRAAHTAGVRTVVDLRNPGEIRPGTDGGRAHPAGAAQFPAATAAAPLPPGLVRVEVPLDDVGDVGFWQEVDRRGLHGTPLYFRPFLDRKPERCAAAVTALARSGPGAVLFHCGAGRDRTGIVALLLLALAGVEAEAIADDYVRSAAELAPLFAAMGRPDQGPVIESRLAERGLTARGCVLDVLRDLDAWSYLSAAGVAERDLARLRARLLG</sequence>
<dbReference type="AlphaFoldDB" id="A0A7Z0EUM6"/>
<accession>A0A7Z0EUM6</accession>
<evidence type="ECO:0000313" key="2">
    <source>
        <dbReference type="EMBL" id="NYJ38232.1"/>
    </source>
</evidence>
<dbReference type="PANTHER" id="PTHR31126:SF1">
    <property type="entry name" value="TYROSINE SPECIFIC PROTEIN PHOSPHATASES DOMAIN-CONTAINING PROTEIN"/>
    <property type="match status" value="1"/>
</dbReference>
<dbReference type="InterPro" id="IPR029021">
    <property type="entry name" value="Prot-tyrosine_phosphatase-like"/>
</dbReference>
<dbReference type="InterPro" id="IPR026893">
    <property type="entry name" value="Tyr/Ser_Pase_IphP-type"/>
</dbReference>
<dbReference type="GO" id="GO:0004721">
    <property type="term" value="F:phosphoprotein phosphatase activity"/>
    <property type="evidence" value="ECO:0007669"/>
    <property type="project" value="InterPro"/>
</dbReference>
<keyword evidence="3" id="KW-1185">Reference proteome</keyword>
<proteinExistence type="inferred from homology"/>
<comment type="similarity">
    <text evidence="1">Belongs to the protein-tyrosine phosphatase family.</text>
</comment>
<reference evidence="2 3" key="1">
    <citation type="submission" date="2020-07" db="EMBL/GenBank/DDBJ databases">
        <title>Sequencing the genomes of 1000 actinobacteria strains.</title>
        <authorList>
            <person name="Klenk H.-P."/>
        </authorList>
    </citation>
    <scope>NUCLEOTIDE SEQUENCE [LARGE SCALE GENOMIC DNA]</scope>
    <source>
        <strain evidence="2 3">DSM 44442</strain>
    </source>
</reference>
<dbReference type="EMBL" id="JACCFS010000001">
    <property type="protein sequence ID" value="NYJ38232.1"/>
    <property type="molecule type" value="Genomic_DNA"/>
</dbReference>
<dbReference type="InterPro" id="IPR016130">
    <property type="entry name" value="Tyr_Pase_AS"/>
</dbReference>
<evidence type="ECO:0000256" key="1">
    <source>
        <dbReference type="ARBA" id="ARBA00009580"/>
    </source>
</evidence>
<dbReference type="SUPFAM" id="SSF52799">
    <property type="entry name" value="(Phosphotyrosine protein) phosphatases II"/>
    <property type="match status" value="1"/>
</dbReference>
<dbReference type="PROSITE" id="PS00383">
    <property type="entry name" value="TYR_PHOSPHATASE_1"/>
    <property type="match status" value="1"/>
</dbReference>
<dbReference type="Gene3D" id="3.90.190.10">
    <property type="entry name" value="Protein tyrosine phosphatase superfamily"/>
    <property type="match status" value="1"/>
</dbReference>
<protein>
    <recommendedName>
        <fullName evidence="4">Tyrosine-protein phosphatase</fullName>
    </recommendedName>
</protein>
<evidence type="ECO:0008006" key="4">
    <source>
        <dbReference type="Google" id="ProtNLM"/>
    </source>
</evidence>
<dbReference type="Proteomes" id="UP000572051">
    <property type="component" value="Unassembled WGS sequence"/>
</dbReference>
<organism evidence="2 3">
    <name type="scientific">Nocardiopsis aegyptia</name>
    <dbReference type="NCBI Taxonomy" id="220378"/>
    <lineage>
        <taxon>Bacteria</taxon>
        <taxon>Bacillati</taxon>
        <taxon>Actinomycetota</taxon>
        <taxon>Actinomycetes</taxon>
        <taxon>Streptosporangiales</taxon>
        <taxon>Nocardiopsidaceae</taxon>
        <taxon>Nocardiopsis</taxon>
    </lineage>
</organism>
<gene>
    <name evidence="2" type="ORF">HNR10_006113</name>
</gene>
<dbReference type="RefSeq" id="WP_179829400.1">
    <property type="nucleotide sequence ID" value="NZ_JACCFS010000001.1"/>
</dbReference>
<dbReference type="PANTHER" id="PTHR31126">
    <property type="entry name" value="TYROSINE-PROTEIN PHOSPHATASE"/>
    <property type="match status" value="1"/>
</dbReference>
<dbReference type="Pfam" id="PF13350">
    <property type="entry name" value="Y_phosphatase3"/>
    <property type="match status" value="1"/>
</dbReference>
<name>A0A7Z0EUM6_9ACTN</name>
<comment type="caution">
    <text evidence="2">The sequence shown here is derived from an EMBL/GenBank/DDBJ whole genome shotgun (WGS) entry which is preliminary data.</text>
</comment>
<evidence type="ECO:0000313" key="3">
    <source>
        <dbReference type="Proteomes" id="UP000572051"/>
    </source>
</evidence>